<feature type="domain" description="STAS" evidence="1">
    <location>
        <begin position="36"/>
        <end position="137"/>
    </location>
</feature>
<gene>
    <name evidence="2" type="ORF">MKUB_15640</name>
</gene>
<dbReference type="CDD" id="cd07043">
    <property type="entry name" value="STAS_anti-anti-sigma_factors"/>
    <property type="match status" value="1"/>
</dbReference>
<dbReference type="Gene3D" id="3.30.750.24">
    <property type="entry name" value="STAS domain"/>
    <property type="match status" value="1"/>
</dbReference>
<protein>
    <submittedName>
        <fullName evidence="2">Sulfate transporter</fullName>
    </submittedName>
</protein>
<evidence type="ECO:0000313" key="3">
    <source>
        <dbReference type="Proteomes" id="UP000465306"/>
    </source>
</evidence>
<dbReference type="Pfam" id="PF01740">
    <property type="entry name" value="STAS"/>
    <property type="match status" value="1"/>
</dbReference>
<evidence type="ECO:0000313" key="2">
    <source>
        <dbReference type="EMBL" id="GFG64074.1"/>
    </source>
</evidence>
<keyword evidence="3" id="KW-1185">Reference proteome</keyword>
<dbReference type="InterPro" id="IPR036513">
    <property type="entry name" value="STAS_dom_sf"/>
</dbReference>
<organism evidence="2 3">
    <name type="scientific">Mycobacterium kubicae</name>
    <dbReference type="NCBI Taxonomy" id="120959"/>
    <lineage>
        <taxon>Bacteria</taxon>
        <taxon>Bacillati</taxon>
        <taxon>Actinomycetota</taxon>
        <taxon>Actinomycetes</taxon>
        <taxon>Mycobacteriales</taxon>
        <taxon>Mycobacteriaceae</taxon>
        <taxon>Mycobacterium</taxon>
        <taxon>Mycobacterium simiae complex</taxon>
    </lineage>
</organism>
<dbReference type="InterPro" id="IPR002645">
    <property type="entry name" value="STAS_dom"/>
</dbReference>
<name>A0ABQ1BK78_9MYCO</name>
<proteinExistence type="predicted"/>
<dbReference type="Proteomes" id="UP000465306">
    <property type="component" value="Unassembled WGS sequence"/>
</dbReference>
<dbReference type="RefSeq" id="WP_085073443.1">
    <property type="nucleotide sequence ID" value="NZ_BLKU01000003.1"/>
</dbReference>
<comment type="caution">
    <text evidence="2">The sequence shown here is derived from an EMBL/GenBank/DDBJ whole genome shotgun (WGS) entry which is preliminary data.</text>
</comment>
<sequence>MHALPSTDSKEKSRYRYVVDCAGARLHVYARSIATVLRVDGEIDASNAEYLGAEIRRFARIKSPLILDFRHLDFLAVDGFRTLLVLNHEHERARLHCSVIPGPALRPLLRLVPNHGLTVVDSIPEALQMMQDALGTRRNFLAGLARLRQPRQGPCLARTARDVG</sequence>
<dbReference type="PROSITE" id="PS50801">
    <property type="entry name" value="STAS"/>
    <property type="match status" value="1"/>
</dbReference>
<evidence type="ECO:0000259" key="1">
    <source>
        <dbReference type="PROSITE" id="PS50801"/>
    </source>
</evidence>
<reference evidence="2 3" key="1">
    <citation type="journal article" date="2019" name="Emerg. Microbes Infect.">
        <title>Comprehensive subspecies identification of 175 nontuberculous mycobacteria species based on 7547 genomic profiles.</title>
        <authorList>
            <person name="Matsumoto Y."/>
            <person name="Kinjo T."/>
            <person name="Motooka D."/>
            <person name="Nabeya D."/>
            <person name="Jung N."/>
            <person name="Uechi K."/>
            <person name="Horii T."/>
            <person name="Iida T."/>
            <person name="Fujita J."/>
            <person name="Nakamura S."/>
        </authorList>
    </citation>
    <scope>NUCLEOTIDE SEQUENCE [LARGE SCALE GENOMIC DNA]</scope>
    <source>
        <strain evidence="2 3">JCM 13573</strain>
    </source>
</reference>
<dbReference type="EMBL" id="BLKU01000003">
    <property type="protein sequence ID" value="GFG64074.1"/>
    <property type="molecule type" value="Genomic_DNA"/>
</dbReference>
<dbReference type="SUPFAM" id="SSF52091">
    <property type="entry name" value="SpoIIaa-like"/>
    <property type="match status" value="1"/>
</dbReference>
<accession>A0ABQ1BK78</accession>